<organism evidence="1 2">
    <name type="scientific">Halapricum salinum</name>
    <dbReference type="NCBI Taxonomy" id="1457250"/>
    <lineage>
        <taxon>Archaea</taxon>
        <taxon>Methanobacteriati</taxon>
        <taxon>Methanobacteriota</taxon>
        <taxon>Stenosarchaea group</taxon>
        <taxon>Halobacteria</taxon>
        <taxon>Halobacteriales</taxon>
        <taxon>Haloarculaceae</taxon>
        <taxon>Halapricum</taxon>
    </lineage>
</organism>
<protein>
    <submittedName>
        <fullName evidence="1">Uncharacterized protein</fullName>
    </submittedName>
</protein>
<proteinExistence type="predicted"/>
<name>A0A4D6HCI4_9EURY</name>
<evidence type="ECO:0000313" key="1">
    <source>
        <dbReference type="EMBL" id="QCC51305.1"/>
    </source>
</evidence>
<evidence type="ECO:0000313" key="2">
    <source>
        <dbReference type="Proteomes" id="UP000296706"/>
    </source>
</evidence>
<dbReference type="KEGG" id="hsn:DV733_08640"/>
<sequence>MGITGGGSARFGLWAVLPVTSRVEREPVGVSNLFEDHGLRERLHRQEVVGQGSQEMPASAAD</sequence>
<dbReference type="Proteomes" id="UP000296706">
    <property type="component" value="Chromosome"/>
</dbReference>
<accession>A0A4D6HCI4</accession>
<keyword evidence="2" id="KW-1185">Reference proteome</keyword>
<gene>
    <name evidence="1" type="ORF">DV733_08640</name>
</gene>
<reference evidence="1 2" key="1">
    <citation type="journal article" date="2019" name="Nat. Commun.">
        <title>A new type of DNA phosphorothioation-based antiviral system in archaea.</title>
        <authorList>
            <person name="Xiong L."/>
            <person name="Liu S."/>
            <person name="Chen S."/>
            <person name="Xiao Y."/>
            <person name="Zhu B."/>
            <person name="Gao Y."/>
            <person name="Zhang Y."/>
            <person name="Chen B."/>
            <person name="Luo J."/>
            <person name="Deng Z."/>
            <person name="Chen X."/>
            <person name="Wang L."/>
            <person name="Chen S."/>
        </authorList>
    </citation>
    <scope>NUCLEOTIDE SEQUENCE [LARGE SCALE GENOMIC DNA]</scope>
    <source>
        <strain evidence="1 2">CBA1105</strain>
    </source>
</reference>
<dbReference type="AlphaFoldDB" id="A0A4D6HCI4"/>
<dbReference type="EMBL" id="CP031310">
    <property type="protein sequence ID" value="QCC51305.1"/>
    <property type="molecule type" value="Genomic_DNA"/>
</dbReference>